<evidence type="ECO:0008006" key="4">
    <source>
        <dbReference type="Google" id="ProtNLM"/>
    </source>
</evidence>
<protein>
    <recommendedName>
        <fullName evidence="4">PDZ domain-containing protein</fullName>
    </recommendedName>
</protein>
<keyword evidence="1" id="KW-0472">Membrane</keyword>
<comment type="caution">
    <text evidence="2">The sequence shown here is derived from an EMBL/GenBank/DDBJ whole genome shotgun (WGS) entry which is preliminary data.</text>
</comment>
<dbReference type="AlphaFoldDB" id="L9UCE1"/>
<dbReference type="Proteomes" id="UP000011651">
    <property type="component" value="Unassembled WGS sequence"/>
</dbReference>
<organism evidence="2 3">
    <name type="scientific">Vreelandella titanicae BH1</name>
    <dbReference type="NCBI Taxonomy" id="1204738"/>
    <lineage>
        <taxon>Bacteria</taxon>
        <taxon>Pseudomonadati</taxon>
        <taxon>Pseudomonadota</taxon>
        <taxon>Gammaproteobacteria</taxon>
        <taxon>Oceanospirillales</taxon>
        <taxon>Halomonadaceae</taxon>
        <taxon>Vreelandella</taxon>
    </lineage>
</organism>
<reference evidence="2 3" key="1">
    <citation type="journal article" date="2013" name="Genome Announc.">
        <title>Draft Genome of the Marine Gammaproteobacterium Halomonas titanicae.</title>
        <authorList>
            <person name="Sanchez-Porro C."/>
            <person name="de la Haba R.R."/>
            <person name="Cruz-Hernandez N."/>
            <person name="Gonzalez J.M."/>
            <person name="Reyes-Guirao C."/>
            <person name="Navarro-Sampedro L."/>
            <person name="Carballo M."/>
            <person name="Ventosa A."/>
        </authorList>
    </citation>
    <scope>NUCLEOTIDE SEQUENCE [LARGE SCALE GENOMIC DNA]</scope>
    <source>
        <strain evidence="2 3">BH1</strain>
    </source>
</reference>
<keyword evidence="1" id="KW-0812">Transmembrane</keyword>
<dbReference type="RefSeq" id="WP_009286620.1">
    <property type="nucleotide sequence ID" value="NZ_AOPO01000002.1"/>
</dbReference>
<feature type="transmembrane region" description="Helical" evidence="1">
    <location>
        <begin position="12"/>
        <end position="39"/>
    </location>
</feature>
<feature type="transmembrane region" description="Helical" evidence="1">
    <location>
        <begin position="59"/>
        <end position="79"/>
    </location>
</feature>
<sequence length="202" mass="21991">MSAQTMPDRERWSGWVTFAWLLAILACIGGVALISIAGYVELPRQNSFGRIETAKEPNVFIWAIAIGQAVSAAMLAALFSMINSIYQNSCDQMAGVDFRESEPDLGQYSAAVEGEKVEPSNIESGYKGLKVISVHRASPLSGLIKEGFVLISINKKPALTELDAAKAVVKGKNIIEFLNSESVRQAYAIRMEPGPLHIKFET</sequence>
<evidence type="ECO:0000313" key="2">
    <source>
        <dbReference type="EMBL" id="ELY22311.1"/>
    </source>
</evidence>
<gene>
    <name evidence="2" type="ORF">HALTITAN_0887</name>
</gene>
<proteinExistence type="predicted"/>
<dbReference type="EMBL" id="AOPO01000002">
    <property type="protein sequence ID" value="ELY22311.1"/>
    <property type="molecule type" value="Genomic_DNA"/>
</dbReference>
<evidence type="ECO:0000313" key="3">
    <source>
        <dbReference type="Proteomes" id="UP000011651"/>
    </source>
</evidence>
<evidence type="ECO:0000256" key="1">
    <source>
        <dbReference type="SAM" id="Phobius"/>
    </source>
</evidence>
<name>L9UCE1_9GAMM</name>
<accession>L9UCE1</accession>
<keyword evidence="1" id="KW-1133">Transmembrane helix</keyword>